<sequence>MKISTLIFIKHKQNRSFFSVKLGMSHYRFKNVLKDGKSYYITCPSFAALKPNTFRLIPQDQKLTFVQETVDKECTQFSGPKFGFSIVDFQSVLSLVHPQNLSVGIFI</sequence>
<name>A0A9R1VXH1_LACSA</name>
<gene>
    <name evidence="1" type="ORF">LSAT_V11C400209500</name>
</gene>
<dbReference type="EMBL" id="NBSK02000004">
    <property type="protein sequence ID" value="KAJ0212712.1"/>
    <property type="molecule type" value="Genomic_DNA"/>
</dbReference>
<comment type="caution">
    <text evidence="1">The sequence shown here is derived from an EMBL/GenBank/DDBJ whole genome shotgun (WGS) entry which is preliminary data.</text>
</comment>
<reference evidence="1 2" key="1">
    <citation type="journal article" date="2017" name="Nat. Commun.">
        <title>Genome assembly with in vitro proximity ligation data and whole-genome triplication in lettuce.</title>
        <authorList>
            <person name="Reyes-Chin-Wo S."/>
            <person name="Wang Z."/>
            <person name="Yang X."/>
            <person name="Kozik A."/>
            <person name="Arikit S."/>
            <person name="Song C."/>
            <person name="Xia L."/>
            <person name="Froenicke L."/>
            <person name="Lavelle D.O."/>
            <person name="Truco M.J."/>
            <person name="Xia R."/>
            <person name="Zhu S."/>
            <person name="Xu C."/>
            <person name="Xu H."/>
            <person name="Xu X."/>
            <person name="Cox K."/>
            <person name="Korf I."/>
            <person name="Meyers B.C."/>
            <person name="Michelmore R.W."/>
        </authorList>
    </citation>
    <scope>NUCLEOTIDE SEQUENCE [LARGE SCALE GENOMIC DNA]</scope>
    <source>
        <strain evidence="2">cv. Salinas</strain>
        <tissue evidence="1">Seedlings</tissue>
    </source>
</reference>
<accession>A0A9R1VXH1</accession>
<evidence type="ECO:0000313" key="2">
    <source>
        <dbReference type="Proteomes" id="UP000235145"/>
    </source>
</evidence>
<proteinExistence type="predicted"/>
<dbReference type="Proteomes" id="UP000235145">
    <property type="component" value="Unassembled WGS sequence"/>
</dbReference>
<dbReference type="AlphaFoldDB" id="A0A9R1VXH1"/>
<protein>
    <submittedName>
        <fullName evidence="1">Uncharacterized protein</fullName>
    </submittedName>
</protein>
<evidence type="ECO:0000313" key="1">
    <source>
        <dbReference type="EMBL" id="KAJ0212712.1"/>
    </source>
</evidence>
<keyword evidence="2" id="KW-1185">Reference proteome</keyword>
<organism evidence="1 2">
    <name type="scientific">Lactuca sativa</name>
    <name type="common">Garden lettuce</name>
    <dbReference type="NCBI Taxonomy" id="4236"/>
    <lineage>
        <taxon>Eukaryota</taxon>
        <taxon>Viridiplantae</taxon>
        <taxon>Streptophyta</taxon>
        <taxon>Embryophyta</taxon>
        <taxon>Tracheophyta</taxon>
        <taxon>Spermatophyta</taxon>
        <taxon>Magnoliopsida</taxon>
        <taxon>eudicotyledons</taxon>
        <taxon>Gunneridae</taxon>
        <taxon>Pentapetalae</taxon>
        <taxon>asterids</taxon>
        <taxon>campanulids</taxon>
        <taxon>Asterales</taxon>
        <taxon>Asteraceae</taxon>
        <taxon>Cichorioideae</taxon>
        <taxon>Cichorieae</taxon>
        <taxon>Lactucinae</taxon>
        <taxon>Lactuca</taxon>
    </lineage>
</organism>